<evidence type="ECO:0000313" key="2">
    <source>
        <dbReference type="Proteomes" id="UP001607303"/>
    </source>
</evidence>
<proteinExistence type="predicted"/>
<name>A0ABD2BCZ0_VESMC</name>
<reference evidence="1 2" key="1">
    <citation type="journal article" date="2024" name="Ann. Entomol. Soc. Am.">
        <title>Genomic analyses of the southern and eastern yellowjacket wasps (Hymenoptera: Vespidae) reveal evolutionary signatures of social life.</title>
        <authorList>
            <person name="Catto M.A."/>
            <person name="Caine P.B."/>
            <person name="Orr S.E."/>
            <person name="Hunt B.G."/>
            <person name="Goodisman M.A.D."/>
        </authorList>
    </citation>
    <scope>NUCLEOTIDE SEQUENCE [LARGE SCALE GENOMIC DNA]</scope>
    <source>
        <strain evidence="1">232</strain>
        <tissue evidence="1">Head and thorax</tissue>
    </source>
</reference>
<dbReference type="AlphaFoldDB" id="A0ABD2BCZ0"/>
<dbReference type="EMBL" id="JAYRBN010000091">
    <property type="protein sequence ID" value="KAL2730618.1"/>
    <property type="molecule type" value="Genomic_DNA"/>
</dbReference>
<evidence type="ECO:0000313" key="1">
    <source>
        <dbReference type="EMBL" id="KAL2730618.1"/>
    </source>
</evidence>
<keyword evidence="2" id="KW-1185">Reference proteome</keyword>
<accession>A0ABD2BCZ0</accession>
<organism evidence="1 2">
    <name type="scientific">Vespula maculifrons</name>
    <name type="common">Eastern yellow jacket</name>
    <name type="synonym">Wasp</name>
    <dbReference type="NCBI Taxonomy" id="7453"/>
    <lineage>
        <taxon>Eukaryota</taxon>
        <taxon>Metazoa</taxon>
        <taxon>Ecdysozoa</taxon>
        <taxon>Arthropoda</taxon>
        <taxon>Hexapoda</taxon>
        <taxon>Insecta</taxon>
        <taxon>Pterygota</taxon>
        <taxon>Neoptera</taxon>
        <taxon>Endopterygota</taxon>
        <taxon>Hymenoptera</taxon>
        <taxon>Apocrita</taxon>
        <taxon>Aculeata</taxon>
        <taxon>Vespoidea</taxon>
        <taxon>Vespidae</taxon>
        <taxon>Vespinae</taxon>
        <taxon>Vespula</taxon>
    </lineage>
</organism>
<gene>
    <name evidence="1" type="ORF">V1477_016429</name>
</gene>
<sequence length="154" mass="17569">MGRDNPSCPSLDGHPSSFLMVERDHPYGLANPEAQQCHCSFMANIKYILSVNAREWKISHTNLRDDIFDFLPTIQGSLRVGMCSTWLVPFLSGRKELFPWKKASAEHPVAKLNILQAIYGGVLHNRGRHLVSFIDTSEELGWKWALYIRITTTR</sequence>
<comment type="caution">
    <text evidence="1">The sequence shown here is derived from an EMBL/GenBank/DDBJ whole genome shotgun (WGS) entry which is preliminary data.</text>
</comment>
<dbReference type="Proteomes" id="UP001607303">
    <property type="component" value="Unassembled WGS sequence"/>
</dbReference>
<protein>
    <submittedName>
        <fullName evidence="1">Uncharacterized protein</fullName>
    </submittedName>
</protein>